<reference evidence="1 2" key="1">
    <citation type="submission" date="2020-12" db="EMBL/GenBank/DDBJ databases">
        <authorList>
            <person name="Kusuma A.B."/>
            <person name="Nouioui I."/>
            <person name="Goodfellow M."/>
        </authorList>
    </citation>
    <scope>NUCLEOTIDE SEQUENCE [LARGE SCALE GENOMIC DNA]</scope>
    <source>
        <strain evidence="1 2">DSM 41764</strain>
    </source>
</reference>
<gene>
    <name evidence="1" type="ORF">JBF12_40310</name>
</gene>
<accession>A0ABS0RNU4</accession>
<dbReference type="Proteomes" id="UP000638849">
    <property type="component" value="Unassembled WGS sequence"/>
</dbReference>
<organism evidence="1 2">
    <name type="scientific">Streptomyces javensis</name>
    <dbReference type="NCBI Taxonomy" id="114698"/>
    <lineage>
        <taxon>Bacteria</taxon>
        <taxon>Bacillati</taxon>
        <taxon>Actinomycetota</taxon>
        <taxon>Actinomycetes</taxon>
        <taxon>Kitasatosporales</taxon>
        <taxon>Streptomycetaceae</taxon>
        <taxon>Streptomyces</taxon>
        <taxon>Streptomyces violaceusniger group</taxon>
    </lineage>
</organism>
<dbReference type="EMBL" id="JAEEAQ010000741">
    <property type="protein sequence ID" value="MBI0319112.1"/>
    <property type="molecule type" value="Genomic_DNA"/>
</dbReference>
<dbReference type="RefSeq" id="WP_198281627.1">
    <property type="nucleotide sequence ID" value="NZ_BAAAIF010000018.1"/>
</dbReference>
<evidence type="ECO:0000313" key="2">
    <source>
        <dbReference type="Proteomes" id="UP000638849"/>
    </source>
</evidence>
<proteinExistence type="predicted"/>
<evidence type="ECO:0000313" key="1">
    <source>
        <dbReference type="EMBL" id="MBI0319112.1"/>
    </source>
</evidence>
<keyword evidence="2" id="KW-1185">Reference proteome</keyword>
<evidence type="ECO:0008006" key="3">
    <source>
        <dbReference type="Google" id="ProtNLM"/>
    </source>
</evidence>
<comment type="caution">
    <text evidence="1">The sequence shown here is derived from an EMBL/GenBank/DDBJ whole genome shotgun (WGS) entry which is preliminary data.</text>
</comment>
<protein>
    <recommendedName>
        <fullName evidence="3">C3H1-type domain-containing protein</fullName>
    </recommendedName>
</protein>
<sequence>MAPMLAKSARRHAGHECRFAGRGCTCFYFHGAMAHPRQRGKLRALQRRQARAAEARAWRADARA</sequence>
<name>A0ABS0RNU4_9ACTN</name>